<keyword evidence="9" id="KW-1133">Transmembrane helix</keyword>
<feature type="coiled-coil region" evidence="8">
    <location>
        <begin position="35"/>
        <end position="66"/>
    </location>
</feature>
<evidence type="ECO:0000256" key="2">
    <source>
        <dbReference type="ARBA" id="ARBA00006695"/>
    </source>
</evidence>
<name>A0A426XDX8_ENSVE</name>
<dbReference type="Pfam" id="PF10197">
    <property type="entry name" value="Cir_N"/>
    <property type="match status" value="1"/>
</dbReference>
<dbReference type="InterPro" id="IPR051376">
    <property type="entry name" value="CWC25_splicing_factor"/>
</dbReference>
<proteinExistence type="inferred from homology"/>
<dbReference type="GO" id="GO:0005684">
    <property type="term" value="C:U2-type spliceosomal complex"/>
    <property type="evidence" value="ECO:0007669"/>
    <property type="project" value="TreeGrafter"/>
</dbReference>
<reference evidence="11 12" key="1">
    <citation type="journal article" date="2014" name="Agronomy (Basel)">
        <title>A Draft Genome Sequence for Ensete ventricosum, the Drought-Tolerant Tree Against Hunger.</title>
        <authorList>
            <person name="Harrison J."/>
            <person name="Moore K.A."/>
            <person name="Paszkiewicz K."/>
            <person name="Jones T."/>
            <person name="Grant M."/>
            <person name="Ambacheew D."/>
            <person name="Muzemil S."/>
            <person name="Studholme D.J."/>
        </authorList>
    </citation>
    <scope>NUCLEOTIDE SEQUENCE [LARGE SCALE GENOMIC DNA]</scope>
</reference>
<keyword evidence="7" id="KW-0539">Nucleus</keyword>
<organism evidence="11 12">
    <name type="scientific">Ensete ventricosum</name>
    <name type="common">Abyssinian banana</name>
    <name type="synonym">Musa ensete</name>
    <dbReference type="NCBI Taxonomy" id="4639"/>
    <lineage>
        <taxon>Eukaryota</taxon>
        <taxon>Viridiplantae</taxon>
        <taxon>Streptophyta</taxon>
        <taxon>Embryophyta</taxon>
        <taxon>Tracheophyta</taxon>
        <taxon>Spermatophyta</taxon>
        <taxon>Magnoliopsida</taxon>
        <taxon>Liliopsida</taxon>
        <taxon>Zingiberales</taxon>
        <taxon>Musaceae</taxon>
        <taxon>Ensete</taxon>
    </lineage>
</organism>
<keyword evidence="3" id="KW-0507">mRNA processing</keyword>
<feature type="non-terminal residue" evidence="11">
    <location>
        <position position="1"/>
    </location>
</feature>
<evidence type="ECO:0000256" key="7">
    <source>
        <dbReference type="ARBA" id="ARBA00023242"/>
    </source>
</evidence>
<evidence type="ECO:0000256" key="6">
    <source>
        <dbReference type="ARBA" id="ARBA00023187"/>
    </source>
</evidence>
<comment type="caution">
    <text evidence="11">The sequence shown here is derived from an EMBL/GenBank/DDBJ whole genome shotgun (WGS) entry which is preliminary data.</text>
</comment>
<evidence type="ECO:0000256" key="1">
    <source>
        <dbReference type="ARBA" id="ARBA00004123"/>
    </source>
</evidence>
<dbReference type="AlphaFoldDB" id="A0A426XDX8"/>
<dbReference type="Proteomes" id="UP000287651">
    <property type="component" value="Unassembled WGS sequence"/>
</dbReference>
<evidence type="ECO:0000256" key="9">
    <source>
        <dbReference type="SAM" id="Phobius"/>
    </source>
</evidence>
<feature type="transmembrane region" description="Helical" evidence="9">
    <location>
        <begin position="139"/>
        <end position="158"/>
    </location>
</feature>
<accession>A0A426XDX8</accession>
<keyword evidence="5 8" id="KW-0175">Coiled coil</keyword>
<dbReference type="InterPro" id="IPR019339">
    <property type="entry name" value="CIR_N_dom"/>
</dbReference>
<comment type="subcellular location">
    <subcellularLocation>
        <location evidence="1">Nucleus</location>
    </subcellularLocation>
</comment>
<keyword evidence="9" id="KW-0472">Membrane</keyword>
<feature type="domain" description="CBF1-interacting co-repressor CIR N-terminal" evidence="10">
    <location>
        <begin position="23"/>
        <end position="59"/>
    </location>
</feature>
<sequence>RTRGNREGFLEEEMALKFLNKKGWHTGSLQNIENVWKAEQKHDAEQRKLEELRKQIQDEHEKSELRLRQEQAGLVPLDFLYESGLAVGNGSSDGFKALQAPPAAASTTSTSEASSSKFLPLSTKRTANSFATDGLPLELLLLLYAAFAVVVAIVRSFSPGLVRISGQKGDGSRLRFRVDSLRFRLLLVLWFEGAVEAVKDFCGSGLRLGRKMTWVAATILFWVLKIGYDGSVLRLEGCPKDDVVGGNEIGRFWGFEKRRMTKVKWNSPPLALASLS</sequence>
<evidence type="ECO:0000256" key="4">
    <source>
        <dbReference type="ARBA" id="ARBA00022728"/>
    </source>
</evidence>
<comment type="similarity">
    <text evidence="2">Belongs to the CWC25 family.</text>
</comment>
<dbReference type="PANTHER" id="PTHR16196:SF0">
    <property type="entry name" value="PRE-MRNA-SPLICING FACTOR CWC25 HOMOLOG"/>
    <property type="match status" value="1"/>
</dbReference>
<evidence type="ECO:0000256" key="3">
    <source>
        <dbReference type="ARBA" id="ARBA00022664"/>
    </source>
</evidence>
<keyword evidence="6" id="KW-0508">mRNA splicing</keyword>
<keyword evidence="9" id="KW-0812">Transmembrane</keyword>
<dbReference type="PANTHER" id="PTHR16196">
    <property type="entry name" value="CELL CYCLE CONTROL PROTEIN CWF25"/>
    <property type="match status" value="1"/>
</dbReference>
<gene>
    <name evidence="11" type="ORF">B296_00045761</name>
</gene>
<protein>
    <recommendedName>
        <fullName evidence="10">CBF1-interacting co-repressor CIR N-terminal domain-containing protein</fullName>
    </recommendedName>
</protein>
<evidence type="ECO:0000256" key="5">
    <source>
        <dbReference type="ARBA" id="ARBA00023054"/>
    </source>
</evidence>
<evidence type="ECO:0000259" key="10">
    <source>
        <dbReference type="SMART" id="SM01083"/>
    </source>
</evidence>
<keyword evidence="4" id="KW-0747">Spliceosome</keyword>
<evidence type="ECO:0000256" key="8">
    <source>
        <dbReference type="SAM" id="Coils"/>
    </source>
</evidence>
<dbReference type="EMBL" id="AMZH03022018">
    <property type="protein sequence ID" value="RRT37675.1"/>
    <property type="molecule type" value="Genomic_DNA"/>
</dbReference>
<dbReference type="SMART" id="SM01083">
    <property type="entry name" value="Cir_N"/>
    <property type="match status" value="1"/>
</dbReference>
<evidence type="ECO:0000313" key="11">
    <source>
        <dbReference type="EMBL" id="RRT37675.1"/>
    </source>
</evidence>
<evidence type="ECO:0000313" key="12">
    <source>
        <dbReference type="Proteomes" id="UP000287651"/>
    </source>
</evidence>
<dbReference type="GO" id="GO:0000398">
    <property type="term" value="P:mRNA splicing, via spliceosome"/>
    <property type="evidence" value="ECO:0007669"/>
    <property type="project" value="TreeGrafter"/>
</dbReference>